<dbReference type="OrthoDB" id="9800571at2"/>
<dbReference type="Pfam" id="PF11007">
    <property type="entry name" value="CotJA"/>
    <property type="match status" value="1"/>
</dbReference>
<dbReference type="Proteomes" id="UP000095558">
    <property type="component" value="Unassembled WGS sequence"/>
</dbReference>
<evidence type="ECO:0000313" key="2">
    <source>
        <dbReference type="Proteomes" id="UP000095558"/>
    </source>
</evidence>
<organism evidence="1 2">
    <name type="scientific">Clostridium disporicum</name>
    <dbReference type="NCBI Taxonomy" id="84024"/>
    <lineage>
        <taxon>Bacteria</taxon>
        <taxon>Bacillati</taxon>
        <taxon>Bacillota</taxon>
        <taxon>Clostridia</taxon>
        <taxon>Eubacteriales</taxon>
        <taxon>Clostridiaceae</taxon>
        <taxon>Clostridium</taxon>
    </lineage>
</organism>
<evidence type="ECO:0000313" key="1">
    <source>
        <dbReference type="EMBL" id="CUO65677.1"/>
    </source>
</evidence>
<name>A0A174GWS5_9CLOT</name>
<accession>A0A174GWS5</accession>
<dbReference type="AlphaFoldDB" id="A0A174GWS5"/>
<dbReference type="RefSeq" id="WP_042395037.1">
    <property type="nucleotide sequence ID" value="NZ_CYYT01000024.1"/>
</dbReference>
<protein>
    <submittedName>
        <fullName evidence="1">Spore coat associated protein JA (CotJA)</fullName>
    </submittedName>
</protein>
<sequence length="92" mass="10528">MYYQRIDKCINCNDCINNTSDVACNIACADTKKNCYESFKVFSPMTYAKACIVLQPYQNLFDLNSAFDAGTIFKDLYSPYCAIKYSKEEGHE</sequence>
<dbReference type="EMBL" id="CYZV01000037">
    <property type="protein sequence ID" value="CUO65677.1"/>
    <property type="molecule type" value="Genomic_DNA"/>
</dbReference>
<dbReference type="GeneID" id="83013626"/>
<gene>
    <name evidence="1" type="ORF">ERS852470_02974</name>
</gene>
<reference evidence="1 2" key="1">
    <citation type="submission" date="2015-09" db="EMBL/GenBank/DDBJ databases">
        <authorList>
            <consortium name="Pathogen Informatics"/>
        </authorList>
    </citation>
    <scope>NUCLEOTIDE SEQUENCE [LARGE SCALE GENOMIC DNA]</scope>
    <source>
        <strain evidence="1 2">2789STDY5834855</strain>
    </source>
</reference>
<dbReference type="InterPro" id="IPR020256">
    <property type="entry name" value="Spore_coat_CotJA"/>
</dbReference>
<proteinExistence type="predicted"/>